<dbReference type="InterPro" id="IPR022642">
    <property type="entry name" value="CheR_C"/>
</dbReference>
<dbReference type="SMART" id="SM00138">
    <property type="entry name" value="MeTrc"/>
    <property type="match status" value="1"/>
</dbReference>
<dbReference type="Gene3D" id="1.10.155.10">
    <property type="entry name" value="Chemotaxis receptor methyltransferase CheR, N-terminal domain"/>
    <property type="match status" value="1"/>
</dbReference>
<dbReference type="SUPFAM" id="SSF47757">
    <property type="entry name" value="Chemotaxis receptor methyltransferase CheR, N-terminal domain"/>
    <property type="match status" value="1"/>
</dbReference>
<dbReference type="CDD" id="cd02440">
    <property type="entry name" value="AdoMet_MTases"/>
    <property type="match status" value="1"/>
</dbReference>
<proteinExistence type="predicted"/>
<dbReference type="RefSeq" id="WP_076095586.1">
    <property type="nucleotide sequence ID" value="NZ_MTHD01000004.1"/>
</dbReference>
<evidence type="ECO:0000313" key="8">
    <source>
        <dbReference type="EMBL" id="OMG52987.1"/>
    </source>
</evidence>
<feature type="binding site" evidence="6">
    <location>
        <begin position="197"/>
        <end position="198"/>
    </location>
    <ligand>
        <name>S-adenosyl-L-methionine</name>
        <dbReference type="ChEBI" id="CHEBI:59789"/>
    </ligand>
</feature>
<dbReference type="PIRSF" id="PIRSF000410">
    <property type="entry name" value="CheR"/>
    <property type="match status" value="1"/>
</dbReference>
<dbReference type="GO" id="GO:0032259">
    <property type="term" value="P:methylation"/>
    <property type="evidence" value="ECO:0007669"/>
    <property type="project" value="UniProtKB-KW"/>
</dbReference>
<evidence type="ECO:0000256" key="5">
    <source>
        <dbReference type="PIRNR" id="PIRNR000410"/>
    </source>
</evidence>
<evidence type="ECO:0000256" key="1">
    <source>
        <dbReference type="ARBA" id="ARBA00001541"/>
    </source>
</evidence>
<evidence type="ECO:0000259" key="7">
    <source>
        <dbReference type="PROSITE" id="PS50123"/>
    </source>
</evidence>
<dbReference type="InterPro" id="IPR036804">
    <property type="entry name" value="CheR_N_sf"/>
</dbReference>
<dbReference type="OrthoDB" id="9816309at2"/>
<comment type="catalytic activity">
    <reaction evidence="1 5">
        <text>L-glutamyl-[protein] + S-adenosyl-L-methionine = [protein]-L-glutamate 5-O-methyl ester + S-adenosyl-L-homocysteine</text>
        <dbReference type="Rhea" id="RHEA:24452"/>
        <dbReference type="Rhea" id="RHEA-COMP:10208"/>
        <dbReference type="Rhea" id="RHEA-COMP:10311"/>
        <dbReference type="ChEBI" id="CHEBI:29973"/>
        <dbReference type="ChEBI" id="CHEBI:57856"/>
        <dbReference type="ChEBI" id="CHEBI:59789"/>
        <dbReference type="ChEBI" id="CHEBI:82795"/>
        <dbReference type="EC" id="2.1.1.80"/>
    </reaction>
</comment>
<feature type="domain" description="CheR-type methyltransferase" evidence="7">
    <location>
        <begin position="1"/>
        <end position="269"/>
    </location>
</feature>
<sequence length="269" mass="30825">MSESAISDQEFALFQRLIYKIAGINLSDAKKVLLVGRLQKRLRFHGLDSYARYYRLLASGEHPEELQIMVDLLTTNETYFFREPKHFEFLRDEVLPARRGGAPFRVWSAASSTGEEAYTLAMLLSECLPGSPWEIVGSDISTQVLEKARRGHYPIERNEGIPQKLLVKYCRKGVRSQAGTFLINSELRERVSFHHINLTLPIEADIGKFDVIFLRNVMIYFDIDTKRKVVEHLLPRLHPGGHFIIGHSETLNGISAGLRQIRPTIYQKD</sequence>
<comment type="caution">
    <text evidence="8">The sequence shown here is derived from an EMBL/GenBank/DDBJ whole genome shotgun (WGS) entry which is preliminary data.</text>
</comment>
<accession>A0A1R1I2S0</accession>
<keyword evidence="9" id="KW-1185">Reference proteome</keyword>
<name>A0A1R1I2S0_9RHOO</name>
<keyword evidence="2 5" id="KW-0489">Methyltransferase</keyword>
<dbReference type="Proteomes" id="UP000187526">
    <property type="component" value="Unassembled WGS sequence"/>
</dbReference>
<evidence type="ECO:0000256" key="2">
    <source>
        <dbReference type="ARBA" id="ARBA00022603"/>
    </source>
</evidence>
<evidence type="ECO:0000256" key="3">
    <source>
        <dbReference type="ARBA" id="ARBA00022679"/>
    </source>
</evidence>
<dbReference type="PANTHER" id="PTHR24422:SF26">
    <property type="entry name" value="CHEMOTAXIS PROTEIN METHYLTRANSFERASE"/>
    <property type="match status" value="1"/>
</dbReference>
<evidence type="ECO:0000256" key="4">
    <source>
        <dbReference type="ARBA" id="ARBA00022691"/>
    </source>
</evidence>
<feature type="binding site" evidence="6">
    <location>
        <position position="116"/>
    </location>
    <ligand>
        <name>S-adenosyl-L-methionine</name>
        <dbReference type="ChEBI" id="CHEBI:59789"/>
    </ligand>
</feature>
<dbReference type="PROSITE" id="PS50123">
    <property type="entry name" value="CHER"/>
    <property type="match status" value="1"/>
</dbReference>
<dbReference type="GO" id="GO:0008983">
    <property type="term" value="F:protein-glutamate O-methyltransferase activity"/>
    <property type="evidence" value="ECO:0007669"/>
    <property type="project" value="UniProtKB-EC"/>
</dbReference>
<evidence type="ECO:0000256" key="6">
    <source>
        <dbReference type="PIRSR" id="PIRSR000410-1"/>
    </source>
</evidence>
<protein>
    <recommendedName>
        <fullName evidence="5">Chemotaxis protein methyltransferase</fullName>
        <ecNumber evidence="5">2.1.1.80</ecNumber>
    </recommendedName>
</protein>
<dbReference type="InterPro" id="IPR050903">
    <property type="entry name" value="Bact_Chemotaxis_MeTrfase"/>
</dbReference>
<organism evidence="8 9">
    <name type="scientific">Azonexus hydrophilus</name>
    <dbReference type="NCBI Taxonomy" id="418702"/>
    <lineage>
        <taxon>Bacteria</taxon>
        <taxon>Pseudomonadati</taxon>
        <taxon>Pseudomonadota</taxon>
        <taxon>Betaproteobacteria</taxon>
        <taxon>Rhodocyclales</taxon>
        <taxon>Azonexaceae</taxon>
        <taxon>Azonexus</taxon>
    </lineage>
</organism>
<dbReference type="Gene3D" id="3.40.50.150">
    <property type="entry name" value="Vaccinia Virus protein VP39"/>
    <property type="match status" value="1"/>
</dbReference>
<evidence type="ECO:0000313" key="9">
    <source>
        <dbReference type="Proteomes" id="UP000187526"/>
    </source>
</evidence>
<feature type="binding site" evidence="6">
    <location>
        <position position="82"/>
    </location>
    <ligand>
        <name>S-adenosyl-L-methionine</name>
        <dbReference type="ChEBI" id="CHEBI:59789"/>
    </ligand>
</feature>
<dbReference type="STRING" id="418702.BJN45_12145"/>
<dbReference type="InterPro" id="IPR022641">
    <property type="entry name" value="CheR_N"/>
</dbReference>
<keyword evidence="4 5" id="KW-0949">S-adenosyl-L-methionine</keyword>
<feature type="binding site" evidence="6">
    <location>
        <position position="78"/>
    </location>
    <ligand>
        <name>S-adenosyl-L-methionine</name>
        <dbReference type="ChEBI" id="CHEBI:59789"/>
    </ligand>
</feature>
<dbReference type="InterPro" id="IPR000780">
    <property type="entry name" value="CheR_MeTrfase"/>
</dbReference>
<dbReference type="Pfam" id="PF03705">
    <property type="entry name" value="CheR_N"/>
    <property type="match status" value="1"/>
</dbReference>
<feature type="binding site" evidence="6">
    <location>
        <position position="139"/>
    </location>
    <ligand>
        <name>S-adenosyl-L-methionine</name>
        <dbReference type="ChEBI" id="CHEBI:59789"/>
    </ligand>
</feature>
<dbReference type="EC" id="2.1.1.80" evidence="5"/>
<keyword evidence="3 5" id="KW-0808">Transferase</keyword>
<dbReference type="SUPFAM" id="SSF53335">
    <property type="entry name" value="S-adenosyl-L-methionine-dependent methyltransferases"/>
    <property type="match status" value="1"/>
</dbReference>
<gene>
    <name evidence="8" type="ORF">BJN45_12145</name>
</gene>
<feature type="binding site" evidence="6">
    <location>
        <begin position="215"/>
        <end position="216"/>
    </location>
    <ligand>
        <name>S-adenosyl-L-methionine</name>
        <dbReference type="ChEBI" id="CHEBI:59789"/>
    </ligand>
</feature>
<dbReference type="AlphaFoldDB" id="A0A1R1I2S0"/>
<dbReference type="InterPro" id="IPR029063">
    <property type="entry name" value="SAM-dependent_MTases_sf"/>
</dbReference>
<comment type="function">
    <text evidence="5">Methylation of the membrane-bound methyl-accepting chemotaxis proteins (MCP) to form gamma-glutamyl methyl ester residues in MCP.</text>
</comment>
<dbReference type="InterPro" id="IPR026024">
    <property type="entry name" value="Chemotaxis_MeTrfase_CheR"/>
</dbReference>
<dbReference type="EMBL" id="MTHD01000004">
    <property type="protein sequence ID" value="OMG52987.1"/>
    <property type="molecule type" value="Genomic_DNA"/>
</dbReference>
<dbReference type="Pfam" id="PF01739">
    <property type="entry name" value="CheR"/>
    <property type="match status" value="1"/>
</dbReference>
<dbReference type="PRINTS" id="PR00996">
    <property type="entry name" value="CHERMTFRASE"/>
</dbReference>
<feature type="binding site" evidence="6">
    <location>
        <position position="76"/>
    </location>
    <ligand>
        <name>S-adenosyl-L-methionine</name>
        <dbReference type="ChEBI" id="CHEBI:59789"/>
    </ligand>
</feature>
<reference evidence="8 9" key="1">
    <citation type="submission" date="2016-10" db="EMBL/GenBank/DDBJ databases">
        <title>Alkaliphiles isolated from bioreactors.</title>
        <authorList>
            <person name="Salah Z."/>
            <person name="Rout S.P."/>
            <person name="Humphreys P.N."/>
        </authorList>
    </citation>
    <scope>NUCLEOTIDE SEQUENCE [LARGE SCALE GENOMIC DNA]</scope>
    <source>
        <strain evidence="8 9">ZS02</strain>
    </source>
</reference>
<dbReference type="PANTHER" id="PTHR24422">
    <property type="entry name" value="CHEMOTAXIS PROTEIN METHYLTRANSFERASE"/>
    <property type="match status" value="1"/>
</dbReference>